<comment type="caution">
    <text evidence="1">The sequence shown here is derived from an EMBL/GenBank/DDBJ whole genome shotgun (WGS) entry which is preliminary data.</text>
</comment>
<evidence type="ECO:0000313" key="1">
    <source>
        <dbReference type="EMBL" id="TEB06367.1"/>
    </source>
</evidence>
<organism evidence="1 2">
    <name type="scientific">Coprinellus micaceus</name>
    <name type="common">Glistening ink-cap mushroom</name>
    <name type="synonym">Coprinus micaceus</name>
    <dbReference type="NCBI Taxonomy" id="71717"/>
    <lineage>
        <taxon>Eukaryota</taxon>
        <taxon>Fungi</taxon>
        <taxon>Dikarya</taxon>
        <taxon>Basidiomycota</taxon>
        <taxon>Agaricomycotina</taxon>
        <taxon>Agaricomycetes</taxon>
        <taxon>Agaricomycetidae</taxon>
        <taxon>Agaricales</taxon>
        <taxon>Agaricineae</taxon>
        <taxon>Psathyrellaceae</taxon>
        <taxon>Coprinellus</taxon>
    </lineage>
</organism>
<reference evidence="1 2" key="1">
    <citation type="journal article" date="2019" name="Nat. Ecol. Evol.">
        <title>Megaphylogeny resolves global patterns of mushroom evolution.</title>
        <authorList>
            <person name="Varga T."/>
            <person name="Krizsan K."/>
            <person name="Foldi C."/>
            <person name="Dima B."/>
            <person name="Sanchez-Garcia M."/>
            <person name="Sanchez-Ramirez S."/>
            <person name="Szollosi G.J."/>
            <person name="Szarkandi J.G."/>
            <person name="Papp V."/>
            <person name="Albert L."/>
            <person name="Andreopoulos W."/>
            <person name="Angelini C."/>
            <person name="Antonin V."/>
            <person name="Barry K.W."/>
            <person name="Bougher N.L."/>
            <person name="Buchanan P."/>
            <person name="Buyck B."/>
            <person name="Bense V."/>
            <person name="Catcheside P."/>
            <person name="Chovatia M."/>
            <person name="Cooper J."/>
            <person name="Damon W."/>
            <person name="Desjardin D."/>
            <person name="Finy P."/>
            <person name="Geml J."/>
            <person name="Haridas S."/>
            <person name="Hughes K."/>
            <person name="Justo A."/>
            <person name="Karasinski D."/>
            <person name="Kautmanova I."/>
            <person name="Kiss B."/>
            <person name="Kocsube S."/>
            <person name="Kotiranta H."/>
            <person name="LaButti K.M."/>
            <person name="Lechner B.E."/>
            <person name="Liimatainen K."/>
            <person name="Lipzen A."/>
            <person name="Lukacs Z."/>
            <person name="Mihaltcheva S."/>
            <person name="Morgado L.N."/>
            <person name="Niskanen T."/>
            <person name="Noordeloos M.E."/>
            <person name="Ohm R.A."/>
            <person name="Ortiz-Santana B."/>
            <person name="Ovrebo C."/>
            <person name="Racz N."/>
            <person name="Riley R."/>
            <person name="Savchenko A."/>
            <person name="Shiryaev A."/>
            <person name="Soop K."/>
            <person name="Spirin V."/>
            <person name="Szebenyi C."/>
            <person name="Tomsovsky M."/>
            <person name="Tulloss R.E."/>
            <person name="Uehling J."/>
            <person name="Grigoriev I.V."/>
            <person name="Vagvolgyi C."/>
            <person name="Papp T."/>
            <person name="Martin F.M."/>
            <person name="Miettinen O."/>
            <person name="Hibbett D.S."/>
            <person name="Nagy L.G."/>
        </authorList>
    </citation>
    <scope>NUCLEOTIDE SEQUENCE [LARGE SCALE GENOMIC DNA]</scope>
    <source>
        <strain evidence="1 2">FP101781</strain>
    </source>
</reference>
<sequence>MPVTLPPVGHPPPPLSLDRTRIDFTESRLSPSRSNAGPHWDSRSHNEIQATFSFRSLTALTLRGMAATTCVTDHIPDFLSLLVRRTHPTHVGIIWCRRGYAGVFGQSSGYAGVFGQSSGVCKALVLSA</sequence>
<accession>A0A4Y7RDF4</accession>
<dbReference type="AlphaFoldDB" id="A0A4Y7RDF4"/>
<protein>
    <submittedName>
        <fullName evidence="1">Uncharacterized protein</fullName>
    </submittedName>
</protein>
<evidence type="ECO:0000313" key="2">
    <source>
        <dbReference type="Proteomes" id="UP000298030"/>
    </source>
</evidence>
<dbReference type="Proteomes" id="UP000298030">
    <property type="component" value="Unassembled WGS sequence"/>
</dbReference>
<name>A0A4Y7RDF4_COPMI</name>
<proteinExistence type="predicted"/>
<keyword evidence="2" id="KW-1185">Reference proteome</keyword>
<dbReference type="EMBL" id="QPFP01000569">
    <property type="protein sequence ID" value="TEB06367.1"/>
    <property type="molecule type" value="Genomic_DNA"/>
</dbReference>
<gene>
    <name evidence="1" type="ORF">FA13DRAFT_1165448</name>
</gene>